<evidence type="ECO:0000313" key="1">
    <source>
        <dbReference type="EMBL" id="EXK30515.1"/>
    </source>
</evidence>
<dbReference type="AlphaFoldDB" id="W9ZGP9"/>
<dbReference type="OrthoDB" id="2012566at2759"/>
<dbReference type="Proteomes" id="UP000030703">
    <property type="component" value="Unassembled WGS sequence"/>
</dbReference>
<dbReference type="PANTHER" id="PTHR43611">
    <property type="entry name" value="ALPHA-D-GLUCOSE 1-PHOSPHATE PHOSPHATASE"/>
    <property type="match status" value="1"/>
</dbReference>
<dbReference type="Gene3D" id="3.40.50.1000">
    <property type="entry name" value="HAD superfamily/HAD-like"/>
    <property type="match status" value="1"/>
</dbReference>
<dbReference type="HOGENOM" id="CLU_019989_2_0_1"/>
<dbReference type="SUPFAM" id="SSF48239">
    <property type="entry name" value="Terpenoid cyclases/Protein prenyltransferases"/>
    <property type="match status" value="1"/>
</dbReference>
<dbReference type="Gene3D" id="1.10.150.240">
    <property type="entry name" value="Putative phosphatase, domain 2"/>
    <property type="match status" value="1"/>
</dbReference>
<dbReference type="VEuPathDB" id="FungiDB:FOMG_13320"/>
<protein>
    <submittedName>
        <fullName evidence="1">Uncharacterized protein</fullName>
    </submittedName>
</protein>
<reference evidence="1" key="2">
    <citation type="submission" date="2012-05" db="EMBL/GenBank/DDBJ databases">
        <title>Annotation of the Genome Sequence of Fusarium oxysporum f. sp. melonis 26406.</title>
        <authorList>
            <consortium name="The Broad Institute Genomics Platform"/>
            <person name="Ma L.-J."/>
            <person name="Corby-Kistler H."/>
            <person name="Broz K."/>
            <person name="Gale L.R."/>
            <person name="Jonkers W."/>
            <person name="O'Donnell K."/>
            <person name="Ploetz R."/>
            <person name="Steinberg C."/>
            <person name="Schwartz D.C."/>
            <person name="VanEtten H."/>
            <person name="Zhou S."/>
            <person name="Young S.K."/>
            <person name="Zeng Q."/>
            <person name="Gargeya S."/>
            <person name="Fitzgerald M."/>
            <person name="Abouelleil A."/>
            <person name="Alvarado L."/>
            <person name="Chapman S.B."/>
            <person name="Gainer-Dewar J."/>
            <person name="Goldberg J."/>
            <person name="Griggs A."/>
            <person name="Gujja S."/>
            <person name="Hansen M."/>
            <person name="Howarth C."/>
            <person name="Imamovic A."/>
            <person name="Ireland A."/>
            <person name="Larimer J."/>
            <person name="McCowan C."/>
            <person name="Murphy C."/>
            <person name="Pearson M."/>
            <person name="Poon T.W."/>
            <person name="Priest M."/>
            <person name="Roberts A."/>
            <person name="Saif S."/>
            <person name="Shea T."/>
            <person name="Sykes S."/>
            <person name="Wortman J."/>
            <person name="Nusbaum C."/>
            <person name="Birren B."/>
        </authorList>
    </citation>
    <scope>NUCLEOTIDE SEQUENCE</scope>
    <source>
        <strain evidence="1">26406</strain>
    </source>
</reference>
<dbReference type="PANTHER" id="PTHR43611:SF3">
    <property type="entry name" value="FLAVIN MONONUCLEOTIDE HYDROLASE 1, CHLOROPLATIC"/>
    <property type="match status" value="1"/>
</dbReference>
<organism evidence="1">
    <name type="scientific">Fusarium oxysporum f. sp. melonis 26406</name>
    <dbReference type="NCBI Taxonomy" id="1089452"/>
    <lineage>
        <taxon>Eukaryota</taxon>
        <taxon>Fungi</taxon>
        <taxon>Dikarya</taxon>
        <taxon>Ascomycota</taxon>
        <taxon>Pezizomycotina</taxon>
        <taxon>Sordariomycetes</taxon>
        <taxon>Hypocreomycetidae</taxon>
        <taxon>Hypocreales</taxon>
        <taxon>Nectriaceae</taxon>
        <taxon>Fusarium</taxon>
        <taxon>Fusarium oxysporum species complex</taxon>
    </lineage>
</organism>
<name>W9ZGP9_FUSOX</name>
<dbReference type="InterPro" id="IPR008930">
    <property type="entry name" value="Terpenoid_cyclase/PrenylTrfase"/>
</dbReference>
<proteinExistence type="predicted"/>
<reference evidence="1" key="1">
    <citation type="submission" date="2012-04" db="EMBL/GenBank/DDBJ databases">
        <title>The Genome Sequence of Fusarium oxysporum melonis.</title>
        <authorList>
            <consortium name="The Broad Institute Genome Sequencing Platform"/>
            <person name="Ma L.-J."/>
            <person name="Gale L.R."/>
            <person name="Schwartz D.C."/>
            <person name="Zhou S."/>
            <person name="Corby-Kistler H."/>
            <person name="Young S.K."/>
            <person name="Zeng Q."/>
            <person name="Gargeya S."/>
            <person name="Fitzgerald M."/>
            <person name="Haas B."/>
            <person name="Abouelleil A."/>
            <person name="Alvarado L."/>
            <person name="Arachchi H.M."/>
            <person name="Berlin A."/>
            <person name="Brown A."/>
            <person name="Chapman S.B."/>
            <person name="Chen Z."/>
            <person name="Dunbar C."/>
            <person name="Freedman E."/>
            <person name="Gearin G."/>
            <person name="Goldberg J."/>
            <person name="Griggs A."/>
            <person name="Gujja S."/>
            <person name="Heiman D."/>
            <person name="Howarth C."/>
            <person name="Larson L."/>
            <person name="Lui A."/>
            <person name="MacDonald P.J.P."/>
            <person name="Montmayeur A."/>
            <person name="Murphy C."/>
            <person name="Neiman D."/>
            <person name="Pearson M."/>
            <person name="Priest M."/>
            <person name="Roberts A."/>
            <person name="Saif S."/>
            <person name="Shea T."/>
            <person name="Shenoy N."/>
            <person name="Sisk P."/>
            <person name="Stolte C."/>
            <person name="Sykes S."/>
            <person name="Wortman J."/>
            <person name="Nusbaum C."/>
            <person name="Birren B."/>
        </authorList>
    </citation>
    <scope>NUCLEOTIDE SEQUENCE</scope>
    <source>
        <strain evidence="1">26406</strain>
    </source>
</reference>
<gene>
    <name evidence="1" type="ORF">FOMG_13320</name>
</gene>
<dbReference type="InterPro" id="IPR036412">
    <property type="entry name" value="HAD-like_sf"/>
</dbReference>
<dbReference type="EMBL" id="JH659340">
    <property type="protein sequence ID" value="EXK30515.1"/>
    <property type="molecule type" value="Genomic_DNA"/>
</dbReference>
<dbReference type="InterPro" id="IPR023214">
    <property type="entry name" value="HAD_sf"/>
</dbReference>
<dbReference type="InterPro" id="IPR023198">
    <property type="entry name" value="PGP-like_dom2"/>
</dbReference>
<sequence>MHRANYTTVILDLGGVLINYSSKNTVGLTSTQIKSALDSPYWYEYEKGKVSKQKAYEQVSQAFNIDLETWIEALEQMKDGMQPNRALISAIKYLKTGYPQVRIYCLSNIPGPELTLLKDEIESWGIIDYVVASSDLQQRKPEMCAYSAFLEKLQESAPNCILIDDKVGNVVNAQCLGFKGIVFSNTDELIRVLRNLLGDPVARAKTYLKQNAKNLFCTMNTGNLQPDNFSQLLILYHTGDRDLIVLKNEGDTWNYFHGSPTYDGTTYPDDPDTTCLAMTMLDDVSIEQKLKARDVILSYVNKDGLPEAWFNRDRPRFCHCVCANVFRFFTINDWTEQLPNVHEYLCRVLETRAFLHGSRYYKIPDWFLYILSDLCARCPSDKKLQRMRDLLVECVQERMGCDDNVLGAAMRSLSAQSLGLKNNRDLEILLESQQLDGGWELVWLWGYATKPLQIGSRGVVTAMAMDAIQRALV</sequence>
<accession>W9ZGP9</accession>
<dbReference type="SUPFAM" id="SSF56784">
    <property type="entry name" value="HAD-like"/>
    <property type="match status" value="1"/>
</dbReference>